<gene>
    <name evidence="1" type="ORF">AKJ09_11063</name>
</gene>
<organism evidence="1 2">
    <name type="scientific">Labilithrix luteola</name>
    <dbReference type="NCBI Taxonomy" id="1391654"/>
    <lineage>
        <taxon>Bacteria</taxon>
        <taxon>Pseudomonadati</taxon>
        <taxon>Myxococcota</taxon>
        <taxon>Polyangia</taxon>
        <taxon>Polyangiales</taxon>
        <taxon>Labilitrichaceae</taxon>
        <taxon>Labilithrix</taxon>
    </lineage>
</organism>
<evidence type="ECO:0000313" key="2">
    <source>
        <dbReference type="Proteomes" id="UP000064967"/>
    </source>
</evidence>
<evidence type="ECO:0000313" key="1">
    <source>
        <dbReference type="EMBL" id="AKV04400.1"/>
    </source>
</evidence>
<dbReference type="KEGG" id="llu:AKJ09_11063"/>
<keyword evidence="2" id="KW-1185">Reference proteome</keyword>
<protein>
    <submittedName>
        <fullName evidence="1">Uncharacterized protein</fullName>
    </submittedName>
</protein>
<name>A0A0K1QG39_9BACT</name>
<dbReference type="AlphaFoldDB" id="A0A0K1QG39"/>
<reference evidence="1 2" key="1">
    <citation type="submission" date="2015-08" db="EMBL/GenBank/DDBJ databases">
        <authorList>
            <person name="Babu N.S."/>
            <person name="Beckwith C.J."/>
            <person name="Beseler K.G."/>
            <person name="Brison A."/>
            <person name="Carone J.V."/>
            <person name="Caskin T.P."/>
            <person name="Diamond M."/>
            <person name="Durham M.E."/>
            <person name="Foxe J.M."/>
            <person name="Go M."/>
            <person name="Henderson B.A."/>
            <person name="Jones I.B."/>
            <person name="McGettigan J.A."/>
            <person name="Micheletti S.J."/>
            <person name="Nasrallah M.E."/>
            <person name="Ortiz D."/>
            <person name="Piller C.R."/>
            <person name="Privatt S.R."/>
            <person name="Schneider S.L."/>
            <person name="Sharp S."/>
            <person name="Smith T.C."/>
            <person name="Stanton J.D."/>
            <person name="Ullery H.E."/>
            <person name="Wilson R.J."/>
            <person name="Serrano M.G."/>
            <person name="Buck G."/>
            <person name="Lee V."/>
            <person name="Wang Y."/>
            <person name="Carvalho R."/>
            <person name="Voegtly L."/>
            <person name="Shi R."/>
            <person name="Duckworth R."/>
            <person name="Johnson A."/>
            <person name="Loviza R."/>
            <person name="Walstead R."/>
            <person name="Shah Z."/>
            <person name="Kiflezghi M."/>
            <person name="Wade K."/>
            <person name="Ball S.L."/>
            <person name="Bradley K.W."/>
            <person name="Asai D.J."/>
            <person name="Bowman C.A."/>
            <person name="Russell D.A."/>
            <person name="Pope W.H."/>
            <person name="Jacobs-Sera D."/>
            <person name="Hendrix R.W."/>
            <person name="Hatfull G.F."/>
        </authorList>
    </citation>
    <scope>NUCLEOTIDE SEQUENCE [LARGE SCALE GENOMIC DNA]</scope>
    <source>
        <strain evidence="1 2">DSM 27648</strain>
    </source>
</reference>
<sequence length="54" mass="5788">MAAMHGARDGVRECASSCSARAKFAWIEARVWTAALVTADLDRHAWLVDAAPAC</sequence>
<proteinExistence type="predicted"/>
<accession>A0A0K1QG39</accession>
<dbReference type="EMBL" id="CP012333">
    <property type="protein sequence ID" value="AKV04400.1"/>
    <property type="molecule type" value="Genomic_DNA"/>
</dbReference>
<dbReference type="Proteomes" id="UP000064967">
    <property type="component" value="Chromosome"/>
</dbReference>